<comment type="caution">
    <text evidence="1">The sequence shown here is derived from an EMBL/GenBank/DDBJ whole genome shotgun (WGS) entry which is preliminary data.</text>
</comment>
<accession>M3EQ64</accession>
<organism evidence="1 2">
    <name type="scientific">Leptospira weilii serovar Topaz str. LT2116</name>
    <dbReference type="NCBI Taxonomy" id="1088540"/>
    <lineage>
        <taxon>Bacteria</taxon>
        <taxon>Pseudomonadati</taxon>
        <taxon>Spirochaetota</taxon>
        <taxon>Spirochaetia</taxon>
        <taxon>Leptospirales</taxon>
        <taxon>Leptospiraceae</taxon>
        <taxon>Leptospira</taxon>
    </lineage>
</organism>
<evidence type="ECO:0000313" key="2">
    <source>
        <dbReference type="Proteomes" id="UP000011770"/>
    </source>
</evidence>
<sequence length="48" mass="5782">MNLCIFFLFAKSVTLLNPFSNQKIRNFRLARLDFDQPENRNSYKNLDK</sequence>
<dbReference type="AlphaFoldDB" id="M3EQ64"/>
<reference evidence="1 2" key="1">
    <citation type="submission" date="2013-01" db="EMBL/GenBank/DDBJ databases">
        <authorList>
            <person name="Harkins D.M."/>
            <person name="Durkin A.S."/>
            <person name="Brinkac L.M."/>
            <person name="Haft D.H."/>
            <person name="Selengut J.D."/>
            <person name="Sanka R."/>
            <person name="DePew J."/>
            <person name="Purushe J."/>
            <person name="Tulsiani S.M."/>
            <person name="Graham G.C."/>
            <person name="Burns M.-A."/>
            <person name="Dohnt M.F."/>
            <person name="Smythe L.D."/>
            <person name="McKay D.B."/>
            <person name="Craig S.B."/>
            <person name="Vinetz J.M."/>
            <person name="Sutton G.G."/>
            <person name="Nierman W.C."/>
            <person name="Fouts D.E."/>
        </authorList>
    </citation>
    <scope>NUCLEOTIDE SEQUENCE [LARGE SCALE GENOMIC DNA]</scope>
    <source>
        <strain evidence="1 2">LT2116</strain>
    </source>
</reference>
<dbReference type="EMBL" id="AHOR02000015">
    <property type="protein sequence ID" value="EMF83158.1"/>
    <property type="molecule type" value="Genomic_DNA"/>
</dbReference>
<proteinExistence type="predicted"/>
<gene>
    <name evidence="1" type="ORF">LEP1GSC188_0526</name>
</gene>
<name>M3EQ64_9LEPT</name>
<dbReference type="Proteomes" id="UP000011770">
    <property type="component" value="Unassembled WGS sequence"/>
</dbReference>
<evidence type="ECO:0000313" key="1">
    <source>
        <dbReference type="EMBL" id="EMF83158.1"/>
    </source>
</evidence>
<protein>
    <submittedName>
        <fullName evidence="1">Uncharacterized protein</fullName>
    </submittedName>
</protein>